<accession>A0ACC3YVA1</accession>
<keyword evidence="2" id="KW-1185">Reference proteome</keyword>
<name>A0ACC3YVA1_COLTU</name>
<organism evidence="1 2">
    <name type="scientific">Colletotrichum truncatum</name>
    <name type="common">Anthracnose fungus</name>
    <name type="synonym">Colletotrichum capsici</name>
    <dbReference type="NCBI Taxonomy" id="5467"/>
    <lineage>
        <taxon>Eukaryota</taxon>
        <taxon>Fungi</taxon>
        <taxon>Dikarya</taxon>
        <taxon>Ascomycota</taxon>
        <taxon>Pezizomycotina</taxon>
        <taxon>Sordariomycetes</taxon>
        <taxon>Hypocreomycetidae</taxon>
        <taxon>Glomerellales</taxon>
        <taxon>Glomerellaceae</taxon>
        <taxon>Colletotrichum</taxon>
        <taxon>Colletotrichum truncatum species complex</taxon>
    </lineage>
</organism>
<gene>
    <name evidence="1" type="ORF">CTRU02_208077</name>
</gene>
<evidence type="ECO:0000313" key="2">
    <source>
        <dbReference type="Proteomes" id="UP000805649"/>
    </source>
</evidence>
<proteinExistence type="predicted"/>
<dbReference type="Proteomes" id="UP000805649">
    <property type="component" value="Unassembled WGS sequence"/>
</dbReference>
<protein>
    <submittedName>
        <fullName evidence="1">Uncharacterized protein</fullName>
    </submittedName>
</protein>
<sequence length="1059" mass="118484">MLGVFGGMLFLRANNSFVRSMSGSLLSSELPYFHKYISVGGLVAAFLIVRVALAPAAFWIPAQLTFWGLRADPLGWTTAKVRLTISGVTAHSADIPLGLLIIPVSRNSLVGRVFSLHHTSLAHGASYITYALDPSSDGDEAKNQAFNTGNPTLTLEQGEARSYWFSTTTYTGAAILIVLILITITALPPIRRRSYNLFYYSHIICSIAIFIGASIHASTDFYLLIPGLFLWLVDWSWRLFGGEAGGLSQQTTATLEDAGNGWYRISLPLKRSWNKTSNTGFTEKGVSAIHPLSAYYLNIPAVSRIQNHAFTAAKSTSMDCGPVFLFQRTQGKKQKKLDKEWTWRLGALVTSEKPSTQLKIRVEGPYQPNDEKFNAASHIVCIVGGTGFTGAYSLAIWWLRMRSAADNSRFTLVWTVRHAQMTKVKEWLDLQEAAASTPNLNVVAHISSESGRLDVSQWIRYSLSIDQDGPWDRVSSDLPQTDALYDPGDSRDKHELKSNDPIDVLDYLSQHPDIDVNRWMELSLDAFEAFPKTERVLLRLAVEAGYPSVLEALLEAGANPVIKDKFGDPSSDAVVIASIKGDVESMQSLVRAGVHPDMTLTSNQKLRPGWLGNRNAHARDMMSRIIWRSSPTHIAINNNHTALVQWLLATGRVDLTRRQSGESLPPLEAAILIGHMPTLRVTMEHYAATDDGNYLKTLFDDPTLLVYAAWTGDRDVIHYVINRFISPLEDSESEILVKQLVDKNLPFMVAILESLFSSPRTSPRVIQYFFDYLGQLDHLNVSILSRLQQGLKQGCQVAANTDNIDVFTLLMQLNEQITTHSYAPEERTHHSSEILKESFCWAFAHDSISVVRYLIEEKGVNPDNADSCNLPIWGGQDIFSVWDYKDNTTSPTRSGLLYSILTGNFAVTSYLMTNSKSANISSLNDQAYSWILKYPNPWNQYKNSKPRASLDETKSVLHSLLQRGVSVSHISPPTLPDFRNKQVVVDVMESKHVMENKFEQRRSGVCLCWGYKDTIRPEPQWNNTATVRLDLKEEDSEWWIQLSTLHGVVQEQVVSSEEL</sequence>
<evidence type="ECO:0000313" key="1">
    <source>
        <dbReference type="EMBL" id="KAL0935863.1"/>
    </source>
</evidence>
<comment type="caution">
    <text evidence="1">The sequence shown here is derived from an EMBL/GenBank/DDBJ whole genome shotgun (WGS) entry which is preliminary data.</text>
</comment>
<reference evidence="1 2" key="1">
    <citation type="journal article" date="2020" name="Phytopathology">
        <title>Genome Sequence Resources of Colletotrichum truncatum, C. plurivorum, C. musicola, and C. sojae: Four Species Pathogenic to Soybean (Glycine max).</title>
        <authorList>
            <person name="Rogerio F."/>
            <person name="Boufleur T.R."/>
            <person name="Ciampi-Guillardi M."/>
            <person name="Sukno S.A."/>
            <person name="Thon M.R."/>
            <person name="Massola Junior N.S."/>
            <person name="Baroncelli R."/>
        </authorList>
    </citation>
    <scope>NUCLEOTIDE SEQUENCE [LARGE SCALE GENOMIC DNA]</scope>
    <source>
        <strain evidence="1 2">CMES1059</strain>
    </source>
</reference>
<dbReference type="EMBL" id="VUJX02000005">
    <property type="protein sequence ID" value="KAL0935863.1"/>
    <property type="molecule type" value="Genomic_DNA"/>
</dbReference>